<gene>
    <name evidence="2" type="ORF">VZC37_07295</name>
</gene>
<comment type="caution">
    <text evidence="2">The sequence shown here is derived from an EMBL/GenBank/DDBJ whole genome shotgun (WGS) entry which is preliminary data.</text>
</comment>
<dbReference type="PROSITE" id="PS51186">
    <property type="entry name" value="GNAT"/>
    <property type="match status" value="1"/>
</dbReference>
<reference evidence="2 3" key="1">
    <citation type="submission" date="2024-01" db="EMBL/GenBank/DDBJ databases">
        <title>Draft genome sequence of Gordonia sp. LSe1-13.</title>
        <authorList>
            <person name="Suphannarot A."/>
            <person name="Mingma R."/>
        </authorList>
    </citation>
    <scope>NUCLEOTIDE SEQUENCE [LARGE SCALE GENOMIC DNA]</scope>
    <source>
        <strain evidence="2 3">LSe1-13</strain>
    </source>
</reference>
<proteinExistence type="predicted"/>
<dbReference type="EMBL" id="JAZDUF010000002">
    <property type="protein sequence ID" value="MEE3850133.1"/>
    <property type="molecule type" value="Genomic_DNA"/>
</dbReference>
<feature type="domain" description="N-acetyltransferase" evidence="1">
    <location>
        <begin position="129"/>
        <end position="263"/>
    </location>
</feature>
<dbReference type="GO" id="GO:0016746">
    <property type="term" value="F:acyltransferase activity"/>
    <property type="evidence" value="ECO:0007669"/>
    <property type="project" value="UniProtKB-KW"/>
</dbReference>
<dbReference type="InterPro" id="IPR016181">
    <property type="entry name" value="Acyl_CoA_acyltransferase"/>
</dbReference>
<keyword evidence="3" id="KW-1185">Reference proteome</keyword>
<dbReference type="Proteomes" id="UP001347146">
    <property type="component" value="Unassembled WGS sequence"/>
</dbReference>
<keyword evidence="2" id="KW-0012">Acyltransferase</keyword>
<dbReference type="SUPFAM" id="SSF55729">
    <property type="entry name" value="Acyl-CoA N-acyltransferases (Nat)"/>
    <property type="match status" value="1"/>
</dbReference>
<organism evidence="2 3">
    <name type="scientific">Gordonia sesuvii</name>
    <dbReference type="NCBI Taxonomy" id="3116777"/>
    <lineage>
        <taxon>Bacteria</taxon>
        <taxon>Bacillati</taxon>
        <taxon>Actinomycetota</taxon>
        <taxon>Actinomycetes</taxon>
        <taxon>Mycobacteriales</taxon>
        <taxon>Gordoniaceae</taxon>
        <taxon>Gordonia</taxon>
    </lineage>
</organism>
<evidence type="ECO:0000259" key="1">
    <source>
        <dbReference type="PROSITE" id="PS51186"/>
    </source>
</evidence>
<keyword evidence="2" id="KW-0808">Transferase</keyword>
<dbReference type="Gene3D" id="3.40.630.30">
    <property type="match status" value="1"/>
</dbReference>
<evidence type="ECO:0000313" key="2">
    <source>
        <dbReference type="EMBL" id="MEE3850133.1"/>
    </source>
</evidence>
<sequence>MRASEADRMMWASDAVLDESAAWRSSWHPAGSDYFVVDGYEFYQQDGEATLLNYRGPRIPAAEIIENALAIASAHGAHAALVTVGPGPLGEVSTDVLDGHGAETVAVVDVVAMEIGGPTPEGLAATDDLDCRKVGVDCHIDEFEDVSRRAWGFVPPVLSDPSAAHDDDRSPGLFVARCAGVTAGAGGYSLAAQVARMWGAAVLPEFRRRGVYRALIGARVRDARDRGATLALVHAEQTSSPILQALGFRKFGERRRVRMSVGN</sequence>
<protein>
    <submittedName>
        <fullName evidence="2">GNAT family N-acetyltransferase</fullName>
        <ecNumber evidence="2">2.3.1.-</ecNumber>
    </submittedName>
</protein>
<dbReference type="CDD" id="cd04301">
    <property type="entry name" value="NAT_SF"/>
    <property type="match status" value="1"/>
</dbReference>
<dbReference type="InterPro" id="IPR000182">
    <property type="entry name" value="GNAT_dom"/>
</dbReference>
<dbReference type="RefSeq" id="WP_330431814.1">
    <property type="nucleotide sequence ID" value="NZ_JAZDUF010000002.1"/>
</dbReference>
<dbReference type="Pfam" id="PF00583">
    <property type="entry name" value="Acetyltransf_1"/>
    <property type="match status" value="1"/>
</dbReference>
<accession>A0ABU7MBD1</accession>
<evidence type="ECO:0000313" key="3">
    <source>
        <dbReference type="Proteomes" id="UP001347146"/>
    </source>
</evidence>
<dbReference type="EC" id="2.3.1.-" evidence="2"/>
<name>A0ABU7MBD1_9ACTN</name>